<dbReference type="PROSITE" id="PS51724">
    <property type="entry name" value="SPOR"/>
    <property type="match status" value="1"/>
</dbReference>
<feature type="domain" description="SPOR" evidence="3">
    <location>
        <begin position="418"/>
        <end position="498"/>
    </location>
</feature>
<feature type="transmembrane region" description="Helical" evidence="2">
    <location>
        <begin position="247"/>
        <end position="266"/>
    </location>
</feature>
<dbReference type="RefSeq" id="WP_191143061.1">
    <property type="nucleotide sequence ID" value="NZ_JACXAF010000001.1"/>
</dbReference>
<dbReference type="GO" id="GO:0016887">
    <property type="term" value="F:ATP hydrolysis activity"/>
    <property type="evidence" value="ECO:0007669"/>
    <property type="project" value="InterPro"/>
</dbReference>
<dbReference type="InterPro" id="IPR036680">
    <property type="entry name" value="SPOR-like_sf"/>
</dbReference>
<comment type="caution">
    <text evidence="4">The sequence shown here is derived from an EMBL/GenBank/DDBJ whole genome shotgun (WGS) entry which is preliminary data.</text>
</comment>
<keyword evidence="2" id="KW-0472">Membrane</keyword>
<keyword evidence="5" id="KW-1185">Reference proteome</keyword>
<dbReference type="InterPro" id="IPR052026">
    <property type="entry name" value="ExeA_AAA_ATPase_DNA-bind"/>
</dbReference>
<dbReference type="SUPFAM" id="SSF52540">
    <property type="entry name" value="P-loop containing nucleoside triphosphate hydrolases"/>
    <property type="match status" value="1"/>
</dbReference>
<keyword evidence="2" id="KW-0812">Transmembrane</keyword>
<proteinExistence type="predicted"/>
<dbReference type="PANTHER" id="PTHR35894">
    <property type="entry name" value="GENERAL SECRETION PATHWAY PROTEIN A-RELATED"/>
    <property type="match status" value="1"/>
</dbReference>
<feature type="compositionally biased region" description="Low complexity" evidence="1">
    <location>
        <begin position="346"/>
        <end position="368"/>
    </location>
</feature>
<organism evidence="4 5">
    <name type="scientific">Neiella litorisoli</name>
    <dbReference type="NCBI Taxonomy" id="2771431"/>
    <lineage>
        <taxon>Bacteria</taxon>
        <taxon>Pseudomonadati</taxon>
        <taxon>Pseudomonadota</taxon>
        <taxon>Gammaproteobacteria</taxon>
        <taxon>Alteromonadales</taxon>
        <taxon>Echinimonadaceae</taxon>
        <taxon>Neiella</taxon>
    </lineage>
</organism>
<keyword evidence="2" id="KW-1133">Transmembrane helix</keyword>
<dbReference type="Gene3D" id="3.30.70.1070">
    <property type="entry name" value="Sporulation related repeat"/>
    <property type="match status" value="1"/>
</dbReference>
<evidence type="ECO:0000259" key="3">
    <source>
        <dbReference type="PROSITE" id="PS51724"/>
    </source>
</evidence>
<evidence type="ECO:0000256" key="1">
    <source>
        <dbReference type="SAM" id="MobiDB-lite"/>
    </source>
</evidence>
<evidence type="ECO:0000313" key="5">
    <source>
        <dbReference type="Proteomes" id="UP000638014"/>
    </source>
</evidence>
<dbReference type="PANTHER" id="PTHR35894:SF5">
    <property type="entry name" value="MU-LIKE PROPHAGE FLUMU DNA TRANSPOSITION PROTEIN B"/>
    <property type="match status" value="1"/>
</dbReference>
<dbReference type="GO" id="GO:0042834">
    <property type="term" value="F:peptidoglycan binding"/>
    <property type="evidence" value="ECO:0007669"/>
    <property type="project" value="InterPro"/>
</dbReference>
<feature type="region of interest" description="Disordered" evidence="1">
    <location>
        <begin position="314"/>
        <end position="368"/>
    </location>
</feature>
<protein>
    <submittedName>
        <fullName evidence="4">AAA family ATPase</fullName>
    </submittedName>
</protein>
<reference evidence="4" key="1">
    <citation type="submission" date="2020-09" db="EMBL/GenBank/DDBJ databases">
        <title>A novel bacterium of genus Neiella, isolated from South China Sea.</title>
        <authorList>
            <person name="Huang H."/>
            <person name="Mo K."/>
            <person name="Hu Y."/>
        </authorList>
    </citation>
    <scope>NUCLEOTIDE SEQUENCE</scope>
    <source>
        <strain evidence="4">HB171785</strain>
    </source>
</reference>
<evidence type="ECO:0000313" key="4">
    <source>
        <dbReference type="EMBL" id="MBD1387935.1"/>
    </source>
</evidence>
<gene>
    <name evidence="4" type="ORF">IC617_00695</name>
</gene>
<accession>A0A8J6QEY0</accession>
<dbReference type="InterPro" id="IPR007730">
    <property type="entry name" value="SPOR-like_dom"/>
</dbReference>
<dbReference type="Gene3D" id="3.40.50.300">
    <property type="entry name" value="P-loop containing nucleotide triphosphate hydrolases"/>
    <property type="match status" value="1"/>
</dbReference>
<name>A0A8J6QEY0_9GAMM</name>
<dbReference type="InterPro" id="IPR027417">
    <property type="entry name" value="P-loop_NTPase"/>
</dbReference>
<dbReference type="Pfam" id="PF13401">
    <property type="entry name" value="AAA_22"/>
    <property type="match status" value="1"/>
</dbReference>
<sequence>MELEPQATSLLPSQQQLMLRIQHLAGLDSNLVIIAGREGAGKHTLASALVEQYSAEYDLAWLEVSSKSSDSVVRAQLLNQLFADTAYDPDEPLQHSVNQILGDTGGKQMIVLTHADRLSNQLLVELWSLVENSRKLPAGTHHISVLMFAEPMWANRVSREMAAITEADQPVLQIPSLPLEERKQLFSLLQQRLGHSELDTDLVERQLDEQDGLPGEVVALCQDAGPITDDTDDAAEEDKQRQAIPKIWLIAAAVGLTLLLLILWWATSGQQPTNEPSESAAVVEQISEAVASVEPQADETAHDLSQPAVADEPLESLPEQLPETTVTTQVADESDKQRIEVDEQTISSIEAADSSKDSAATAPQEVEPAAVEAAVIETATTPLAAEPEIEPQAAPEPTPQVATGNTNAAVEPSPWWQQLDSNRYVLQLGVMSSQSRFDTFARRYGLSDDPLFRHYQSERNGKRVFIGVYGDYPSSAAARQALNSMSAQVQALKPWPKTVATIQQEAVAP</sequence>
<dbReference type="Pfam" id="PF05036">
    <property type="entry name" value="SPOR"/>
    <property type="match status" value="1"/>
</dbReference>
<evidence type="ECO:0000256" key="2">
    <source>
        <dbReference type="SAM" id="Phobius"/>
    </source>
</evidence>
<dbReference type="InterPro" id="IPR049945">
    <property type="entry name" value="AAA_22"/>
</dbReference>
<feature type="region of interest" description="Disordered" evidence="1">
    <location>
        <begin position="390"/>
        <end position="411"/>
    </location>
</feature>
<dbReference type="AlphaFoldDB" id="A0A8J6QEY0"/>
<dbReference type="Proteomes" id="UP000638014">
    <property type="component" value="Unassembled WGS sequence"/>
</dbReference>
<dbReference type="EMBL" id="JACXAF010000001">
    <property type="protein sequence ID" value="MBD1387935.1"/>
    <property type="molecule type" value="Genomic_DNA"/>
</dbReference>